<dbReference type="Gene3D" id="3.55.50.10">
    <property type="entry name" value="Baseplate protein-like domains"/>
    <property type="match status" value="1"/>
</dbReference>
<dbReference type="InterPro" id="IPR050708">
    <property type="entry name" value="T6SS_VgrG/RHS"/>
</dbReference>
<dbReference type="PANTHER" id="PTHR32305">
    <property type="match status" value="1"/>
</dbReference>
<feature type="domain" description="Gp5/Type VI secretion system Vgr protein OB-fold" evidence="5">
    <location>
        <begin position="383"/>
        <end position="452"/>
    </location>
</feature>
<dbReference type="SUPFAM" id="SSF69279">
    <property type="entry name" value="Phage tail proteins"/>
    <property type="match status" value="2"/>
</dbReference>
<evidence type="ECO:0000256" key="1">
    <source>
        <dbReference type="ARBA" id="ARBA00004613"/>
    </source>
</evidence>
<comment type="subcellular location">
    <subcellularLocation>
        <location evidence="1">Secreted</location>
    </subcellularLocation>
</comment>
<dbReference type="Pfam" id="PF22178">
    <property type="entry name" value="Gp5_trimer_C"/>
    <property type="match status" value="1"/>
</dbReference>
<evidence type="ECO:0000256" key="2">
    <source>
        <dbReference type="ARBA" id="ARBA00005558"/>
    </source>
</evidence>
<organism evidence="7 8">
    <name type="scientific">Paracraurococcus lichenis</name>
    <dbReference type="NCBI Taxonomy" id="3064888"/>
    <lineage>
        <taxon>Bacteria</taxon>
        <taxon>Pseudomonadati</taxon>
        <taxon>Pseudomonadota</taxon>
        <taxon>Alphaproteobacteria</taxon>
        <taxon>Acetobacterales</taxon>
        <taxon>Roseomonadaceae</taxon>
        <taxon>Paracraurococcus</taxon>
    </lineage>
</organism>
<reference evidence="7 8" key="1">
    <citation type="submission" date="2023-08" db="EMBL/GenBank/DDBJ databases">
        <title>The draft genome sequence of Paracraurococcus sp. LOR1-02.</title>
        <authorList>
            <person name="Kingkaew E."/>
            <person name="Tanasupawat S."/>
        </authorList>
    </citation>
    <scope>NUCLEOTIDE SEQUENCE [LARGE SCALE GENOMIC DNA]</scope>
    <source>
        <strain evidence="7 8">LOR1-02</strain>
    </source>
</reference>
<dbReference type="InterPro" id="IPR017847">
    <property type="entry name" value="T6SS_RhsGE_Vgr_subset"/>
</dbReference>
<dbReference type="InterPro" id="IPR037026">
    <property type="entry name" value="Vgr_OB-fold_dom_sf"/>
</dbReference>
<protein>
    <submittedName>
        <fullName evidence="7">Type VI secretion system tip protein TssI/VgrG</fullName>
    </submittedName>
</protein>
<evidence type="ECO:0000313" key="7">
    <source>
        <dbReference type="EMBL" id="MDO9708758.1"/>
    </source>
</evidence>
<dbReference type="PANTHER" id="PTHR32305:SF15">
    <property type="entry name" value="PROTEIN RHSA-RELATED"/>
    <property type="match status" value="1"/>
</dbReference>
<sequence length="636" mass="68912">MSGIVLDRESALLSMSLDGRDQLLVPIRLHAEEAISALYEVRITAVSAESDISPATVLHKPACVMLRHAGQVTRRFCGMVRSLVQVGQASRDQWHYELVIVPRLWRLSQTRDCRIYQQKRTSEILNALLQDAALPPADYAISGAPDPVLPYRAQFNETDLDFASRLLEEVGWFYYFRHDGAEEKLVVAASNRALTSLGTAPWEGDAETPGRIAALRGKHALTRGAYATSDYDPEAPGKMLKQQEATTLGHAGQAMRDDFTWPALTDSADTARDRAKRRMQAAEAEASLLLGEGDWPALLPGAKFELAPQDETLPAGTYGIRQVRHEAIDEGWLSGGAVPHYANSFEAFPEAVPWRQPLATARPVMAGLHAGVVLGTSADAEIHTDDLARVKVRLFWDHRGETSGEQAIWARVVQPWAGPGWGAQFLPRVGTEVAVAFLDGDPDRPVVVGGFYNGSDKPIFSAAERTKSGFRSRSSDGGGTADFNEFSFDDRTGNELVFLHAQKDLTVEVENDQSLTVNNCRVVSVKQDETVSIGGRQSIKVKGDRSVTVEQGSLAEHVSLGDYSLKVDAGQVTVEALQGITLKVGANSVTIDQTGIAINGVMVKASGQAMLDLKAPMSRLSGDGMLTLKGGLTTIN</sequence>
<dbReference type="InterPro" id="IPR006533">
    <property type="entry name" value="T6SS_Vgr_RhsGE"/>
</dbReference>
<proteinExistence type="inferred from homology"/>
<dbReference type="NCBIfam" id="TIGR01646">
    <property type="entry name" value="vgr_GE"/>
    <property type="match status" value="1"/>
</dbReference>
<keyword evidence="3" id="KW-0964">Secreted</keyword>
<dbReference type="Gene3D" id="4.10.220.110">
    <property type="match status" value="1"/>
</dbReference>
<dbReference type="InterPro" id="IPR006531">
    <property type="entry name" value="Gp5/Vgr_OB"/>
</dbReference>
<evidence type="ECO:0000259" key="5">
    <source>
        <dbReference type="Pfam" id="PF04717"/>
    </source>
</evidence>
<dbReference type="InterPro" id="IPR054030">
    <property type="entry name" value="Gp5_Vgr_C"/>
</dbReference>
<dbReference type="NCBIfam" id="TIGR03361">
    <property type="entry name" value="VI_Rhs_Vgr"/>
    <property type="match status" value="1"/>
</dbReference>
<dbReference type="SUPFAM" id="SSF69255">
    <property type="entry name" value="gp5 N-terminal domain-like"/>
    <property type="match status" value="1"/>
</dbReference>
<dbReference type="SUPFAM" id="SSF69349">
    <property type="entry name" value="Phage fibre proteins"/>
    <property type="match status" value="1"/>
</dbReference>
<name>A0ABT9DXW8_9PROT</name>
<dbReference type="Pfam" id="PF05954">
    <property type="entry name" value="Phage_GPD"/>
    <property type="match status" value="1"/>
</dbReference>
<gene>
    <name evidence="7" type="primary">tssI</name>
    <name evidence="7" type="ORF">Q7A36_10440</name>
</gene>
<keyword evidence="4" id="KW-0175">Coiled coil</keyword>
<keyword evidence="8" id="KW-1185">Reference proteome</keyword>
<feature type="domain" description="Gp5/Type VI secretion system Vgr C-terminal trimerisation" evidence="6">
    <location>
        <begin position="468"/>
        <end position="567"/>
    </location>
</feature>
<dbReference type="Proteomes" id="UP001243009">
    <property type="component" value="Unassembled WGS sequence"/>
</dbReference>
<dbReference type="Gene3D" id="2.40.50.230">
    <property type="entry name" value="Gp5 N-terminal domain"/>
    <property type="match status" value="1"/>
</dbReference>
<evidence type="ECO:0000259" key="6">
    <source>
        <dbReference type="Pfam" id="PF22178"/>
    </source>
</evidence>
<dbReference type="Gene3D" id="2.30.110.50">
    <property type="match status" value="1"/>
</dbReference>
<feature type="coiled-coil region" evidence="4">
    <location>
        <begin position="265"/>
        <end position="292"/>
    </location>
</feature>
<comment type="caution">
    <text evidence="7">The sequence shown here is derived from an EMBL/GenBank/DDBJ whole genome shotgun (WGS) entry which is preliminary data.</text>
</comment>
<dbReference type="EMBL" id="JAUTWS010000008">
    <property type="protein sequence ID" value="MDO9708758.1"/>
    <property type="molecule type" value="Genomic_DNA"/>
</dbReference>
<evidence type="ECO:0000313" key="8">
    <source>
        <dbReference type="Proteomes" id="UP001243009"/>
    </source>
</evidence>
<evidence type="ECO:0000256" key="4">
    <source>
        <dbReference type="SAM" id="Coils"/>
    </source>
</evidence>
<dbReference type="RefSeq" id="WP_305103624.1">
    <property type="nucleotide sequence ID" value="NZ_JAUTWS010000008.1"/>
</dbReference>
<comment type="similarity">
    <text evidence="2">Belongs to the VgrG protein family.</text>
</comment>
<evidence type="ECO:0000256" key="3">
    <source>
        <dbReference type="ARBA" id="ARBA00022525"/>
    </source>
</evidence>
<accession>A0ABT9DXW8</accession>
<dbReference type="Pfam" id="PF04717">
    <property type="entry name" value="Phage_base_V"/>
    <property type="match status" value="1"/>
</dbReference>